<dbReference type="Proteomes" id="UP000324222">
    <property type="component" value="Unassembled WGS sequence"/>
</dbReference>
<keyword evidence="2" id="KW-1185">Reference proteome</keyword>
<dbReference type="AlphaFoldDB" id="A0A5B7CNH9"/>
<dbReference type="EMBL" id="VSRR010000144">
    <property type="protein sequence ID" value="MPC11090.1"/>
    <property type="molecule type" value="Genomic_DNA"/>
</dbReference>
<proteinExistence type="predicted"/>
<protein>
    <submittedName>
        <fullName evidence="1">Uncharacterized protein</fullName>
    </submittedName>
</protein>
<name>A0A5B7CNH9_PORTR</name>
<evidence type="ECO:0000313" key="1">
    <source>
        <dbReference type="EMBL" id="MPC11090.1"/>
    </source>
</evidence>
<evidence type="ECO:0000313" key="2">
    <source>
        <dbReference type="Proteomes" id="UP000324222"/>
    </source>
</evidence>
<accession>A0A5B7CNH9</accession>
<sequence>MYGLSDMCLTSGDFCYVADTYKLVKQYMGNEEISDSRGSYPLGMSTRTVATRYRRLLAPSPSWRRESTTGRPQLCRGWSGIFLVAGKGEAGVFRDPPNSKLISTTYLEKVTDNPNEWYST</sequence>
<organism evidence="1 2">
    <name type="scientific">Portunus trituberculatus</name>
    <name type="common">Swimming crab</name>
    <name type="synonym">Neptunus trituberculatus</name>
    <dbReference type="NCBI Taxonomy" id="210409"/>
    <lineage>
        <taxon>Eukaryota</taxon>
        <taxon>Metazoa</taxon>
        <taxon>Ecdysozoa</taxon>
        <taxon>Arthropoda</taxon>
        <taxon>Crustacea</taxon>
        <taxon>Multicrustacea</taxon>
        <taxon>Malacostraca</taxon>
        <taxon>Eumalacostraca</taxon>
        <taxon>Eucarida</taxon>
        <taxon>Decapoda</taxon>
        <taxon>Pleocyemata</taxon>
        <taxon>Brachyura</taxon>
        <taxon>Eubrachyura</taxon>
        <taxon>Portunoidea</taxon>
        <taxon>Portunidae</taxon>
        <taxon>Portuninae</taxon>
        <taxon>Portunus</taxon>
    </lineage>
</organism>
<gene>
    <name evidence="1" type="ORF">E2C01_003743</name>
</gene>
<reference evidence="1 2" key="1">
    <citation type="submission" date="2019-05" db="EMBL/GenBank/DDBJ databases">
        <title>Another draft genome of Portunus trituberculatus and its Hox gene families provides insights of decapod evolution.</title>
        <authorList>
            <person name="Jeong J.-H."/>
            <person name="Song I."/>
            <person name="Kim S."/>
            <person name="Choi T."/>
            <person name="Kim D."/>
            <person name="Ryu S."/>
            <person name="Kim W."/>
        </authorList>
    </citation>
    <scope>NUCLEOTIDE SEQUENCE [LARGE SCALE GENOMIC DNA]</scope>
    <source>
        <tissue evidence="1">Muscle</tissue>
    </source>
</reference>
<comment type="caution">
    <text evidence="1">The sequence shown here is derived from an EMBL/GenBank/DDBJ whole genome shotgun (WGS) entry which is preliminary data.</text>
</comment>